<dbReference type="EMBL" id="BEZZ01221684">
    <property type="protein sequence ID" value="GCC47830.1"/>
    <property type="molecule type" value="Genomic_DNA"/>
</dbReference>
<evidence type="ECO:0000313" key="2">
    <source>
        <dbReference type="Proteomes" id="UP000287033"/>
    </source>
</evidence>
<dbReference type="Proteomes" id="UP000287033">
    <property type="component" value="Unassembled WGS sequence"/>
</dbReference>
<accession>A0A401TYZ3</accession>
<reference evidence="1 2" key="1">
    <citation type="journal article" date="2018" name="Nat. Ecol. Evol.">
        <title>Shark genomes provide insights into elasmobranch evolution and the origin of vertebrates.</title>
        <authorList>
            <person name="Hara Y"/>
            <person name="Yamaguchi K"/>
            <person name="Onimaru K"/>
            <person name="Kadota M"/>
            <person name="Koyanagi M"/>
            <person name="Keeley SD"/>
            <person name="Tatsumi K"/>
            <person name="Tanaka K"/>
            <person name="Motone F"/>
            <person name="Kageyama Y"/>
            <person name="Nozu R"/>
            <person name="Adachi N"/>
            <person name="Nishimura O"/>
            <person name="Nakagawa R"/>
            <person name="Tanegashima C"/>
            <person name="Kiyatake I"/>
            <person name="Matsumoto R"/>
            <person name="Murakumo K"/>
            <person name="Nishida K"/>
            <person name="Terakita A"/>
            <person name="Kuratani S"/>
            <person name="Sato K"/>
            <person name="Hyodo S Kuraku.S."/>
        </authorList>
    </citation>
    <scope>NUCLEOTIDE SEQUENCE [LARGE SCALE GENOMIC DNA]</scope>
</reference>
<feature type="non-terminal residue" evidence="1">
    <location>
        <position position="103"/>
    </location>
</feature>
<organism evidence="1 2">
    <name type="scientific">Chiloscyllium punctatum</name>
    <name type="common">Brownbanded bambooshark</name>
    <name type="synonym">Hemiscyllium punctatum</name>
    <dbReference type="NCBI Taxonomy" id="137246"/>
    <lineage>
        <taxon>Eukaryota</taxon>
        <taxon>Metazoa</taxon>
        <taxon>Chordata</taxon>
        <taxon>Craniata</taxon>
        <taxon>Vertebrata</taxon>
        <taxon>Chondrichthyes</taxon>
        <taxon>Elasmobranchii</taxon>
        <taxon>Galeomorphii</taxon>
        <taxon>Galeoidea</taxon>
        <taxon>Orectolobiformes</taxon>
        <taxon>Hemiscylliidae</taxon>
        <taxon>Chiloscyllium</taxon>
    </lineage>
</organism>
<proteinExistence type="predicted"/>
<evidence type="ECO:0000313" key="1">
    <source>
        <dbReference type="EMBL" id="GCC47830.1"/>
    </source>
</evidence>
<comment type="caution">
    <text evidence="1">The sequence shown here is derived from an EMBL/GenBank/DDBJ whole genome shotgun (WGS) entry which is preliminary data.</text>
</comment>
<gene>
    <name evidence="1" type="ORF">chiPu_0031895</name>
</gene>
<protein>
    <submittedName>
        <fullName evidence="1">Uncharacterized protein</fullName>
    </submittedName>
</protein>
<keyword evidence="2" id="KW-1185">Reference proteome</keyword>
<name>A0A401TYZ3_CHIPU</name>
<dbReference type="AlphaFoldDB" id="A0A401TYZ3"/>
<sequence length="103" mass="11452">MRPRSRAWFVRRHITDGVVHVTNTTRKECVQTTTPRSLDVPAQARYQPRVCHPHPDMVRSGLMLEAIGGRKGPCPQEGGNEYRLVLPVVPLEEAACAGGQEHS</sequence>